<dbReference type="VEuPathDB" id="VectorBase:HLOH_063858"/>
<dbReference type="Proteomes" id="UP000821853">
    <property type="component" value="Chromosome 1"/>
</dbReference>
<keyword evidence="2" id="KW-0472">Membrane</keyword>
<dbReference type="OrthoDB" id="6512808at2759"/>
<sequence>MMKHKVQVGFVNVSRHATEENRSLTTCPDGMVMQAVAVSVPGSSFSSHESGRSKSVVSDETSSSGCSSLAPYWIPEEVKHYFVHHHSKPAKKNSDSRIIDKALREIGLERELSTGDGSHRSKWSDPCPRLPRSTCHMFVAVTTAAMSVILFAGVIIEYRTGMLSQFSGSPTVVSLKNEFLGTGDPPAIADKHEGQLLLPVPHDKSSIEKGSQEITDTAVLPGSPNDASVFPNEVTSQDPIATWKDGSVMGNEEMAVNTNLLRSKTFKKVTVRAWASMYEPLHTTTEACRTTPVFTLCSRGSLEFFYDHSRKACVAATANQLGVCNQGPNRFLSWESCRRRCVDSRATAAECHGTAVFAECQT</sequence>
<evidence type="ECO:0000313" key="5">
    <source>
        <dbReference type="Proteomes" id="UP000821853"/>
    </source>
</evidence>
<dbReference type="Gene3D" id="4.10.410.10">
    <property type="entry name" value="Pancreatic trypsin inhibitor Kunitz domain"/>
    <property type="match status" value="1"/>
</dbReference>
<dbReference type="GO" id="GO:0004867">
    <property type="term" value="F:serine-type endopeptidase inhibitor activity"/>
    <property type="evidence" value="ECO:0007669"/>
    <property type="project" value="InterPro"/>
</dbReference>
<evidence type="ECO:0000259" key="3">
    <source>
        <dbReference type="SMART" id="SM00131"/>
    </source>
</evidence>
<dbReference type="SMART" id="SM00131">
    <property type="entry name" value="KU"/>
    <property type="match status" value="1"/>
</dbReference>
<organism evidence="4 5">
    <name type="scientific">Haemaphysalis longicornis</name>
    <name type="common">Bush tick</name>
    <dbReference type="NCBI Taxonomy" id="44386"/>
    <lineage>
        <taxon>Eukaryota</taxon>
        <taxon>Metazoa</taxon>
        <taxon>Ecdysozoa</taxon>
        <taxon>Arthropoda</taxon>
        <taxon>Chelicerata</taxon>
        <taxon>Arachnida</taxon>
        <taxon>Acari</taxon>
        <taxon>Parasitiformes</taxon>
        <taxon>Ixodida</taxon>
        <taxon>Ixodoidea</taxon>
        <taxon>Ixodidae</taxon>
        <taxon>Haemaphysalinae</taxon>
        <taxon>Haemaphysalis</taxon>
    </lineage>
</organism>
<protein>
    <recommendedName>
        <fullName evidence="3">BPTI/Kunitz inhibitor domain-containing protein</fullName>
    </recommendedName>
</protein>
<feature type="region of interest" description="Disordered" evidence="1">
    <location>
        <begin position="42"/>
        <end position="66"/>
    </location>
</feature>
<evidence type="ECO:0000256" key="1">
    <source>
        <dbReference type="SAM" id="MobiDB-lite"/>
    </source>
</evidence>
<proteinExistence type="predicted"/>
<dbReference type="InterPro" id="IPR036880">
    <property type="entry name" value="Kunitz_BPTI_sf"/>
</dbReference>
<feature type="domain" description="BPTI/Kunitz inhibitor" evidence="3">
    <location>
        <begin position="286"/>
        <end position="342"/>
    </location>
</feature>
<dbReference type="AlphaFoldDB" id="A0A9J6FCQ1"/>
<keyword evidence="2" id="KW-1133">Transmembrane helix</keyword>
<dbReference type="InterPro" id="IPR002223">
    <property type="entry name" value="Kunitz_BPTI"/>
</dbReference>
<dbReference type="SUPFAM" id="SSF57362">
    <property type="entry name" value="BPTI-like"/>
    <property type="match status" value="1"/>
</dbReference>
<name>A0A9J6FCQ1_HAELO</name>
<feature type="transmembrane region" description="Helical" evidence="2">
    <location>
        <begin position="137"/>
        <end position="156"/>
    </location>
</feature>
<reference evidence="4 5" key="1">
    <citation type="journal article" date="2020" name="Cell">
        <title>Large-Scale Comparative Analyses of Tick Genomes Elucidate Their Genetic Diversity and Vector Capacities.</title>
        <authorList>
            <consortium name="Tick Genome and Microbiome Consortium (TIGMIC)"/>
            <person name="Jia N."/>
            <person name="Wang J."/>
            <person name="Shi W."/>
            <person name="Du L."/>
            <person name="Sun Y."/>
            <person name="Zhan W."/>
            <person name="Jiang J.F."/>
            <person name="Wang Q."/>
            <person name="Zhang B."/>
            <person name="Ji P."/>
            <person name="Bell-Sakyi L."/>
            <person name="Cui X.M."/>
            <person name="Yuan T.T."/>
            <person name="Jiang B.G."/>
            <person name="Yang W.F."/>
            <person name="Lam T.T."/>
            <person name="Chang Q.C."/>
            <person name="Ding S.J."/>
            <person name="Wang X.J."/>
            <person name="Zhu J.G."/>
            <person name="Ruan X.D."/>
            <person name="Zhao L."/>
            <person name="Wei J.T."/>
            <person name="Ye R.Z."/>
            <person name="Que T.C."/>
            <person name="Du C.H."/>
            <person name="Zhou Y.H."/>
            <person name="Cheng J.X."/>
            <person name="Dai P.F."/>
            <person name="Guo W.B."/>
            <person name="Han X.H."/>
            <person name="Huang E.J."/>
            <person name="Li L.F."/>
            <person name="Wei W."/>
            <person name="Gao Y.C."/>
            <person name="Liu J.Z."/>
            <person name="Shao H.Z."/>
            <person name="Wang X."/>
            <person name="Wang C.C."/>
            <person name="Yang T.C."/>
            <person name="Huo Q.B."/>
            <person name="Li W."/>
            <person name="Chen H.Y."/>
            <person name="Chen S.E."/>
            <person name="Zhou L.G."/>
            <person name="Ni X.B."/>
            <person name="Tian J.H."/>
            <person name="Sheng Y."/>
            <person name="Liu T."/>
            <person name="Pan Y.S."/>
            <person name="Xia L.Y."/>
            <person name="Li J."/>
            <person name="Zhao F."/>
            <person name="Cao W.C."/>
        </authorList>
    </citation>
    <scope>NUCLEOTIDE SEQUENCE [LARGE SCALE GENOMIC DNA]</scope>
    <source>
        <strain evidence="4">HaeL-2018</strain>
    </source>
</reference>
<accession>A0A9J6FCQ1</accession>
<keyword evidence="5" id="KW-1185">Reference proteome</keyword>
<keyword evidence="2" id="KW-0812">Transmembrane</keyword>
<comment type="caution">
    <text evidence="4">The sequence shown here is derived from an EMBL/GenBank/DDBJ whole genome shotgun (WGS) entry which is preliminary data.</text>
</comment>
<evidence type="ECO:0000256" key="2">
    <source>
        <dbReference type="SAM" id="Phobius"/>
    </source>
</evidence>
<dbReference type="EMBL" id="JABSTR010000001">
    <property type="protein sequence ID" value="KAH9360408.1"/>
    <property type="molecule type" value="Genomic_DNA"/>
</dbReference>
<evidence type="ECO:0000313" key="4">
    <source>
        <dbReference type="EMBL" id="KAH9360408.1"/>
    </source>
</evidence>
<gene>
    <name evidence="4" type="ORF">HPB48_021988</name>
</gene>